<keyword evidence="5" id="KW-0479">Metal-binding</keyword>
<dbReference type="GO" id="GO:0120029">
    <property type="term" value="P:proton export across plasma membrane"/>
    <property type="evidence" value="ECO:0007669"/>
    <property type="project" value="UniProtKB-UniRule"/>
</dbReference>
<gene>
    <name evidence="15" type="ORF">ACHAW5_010968</name>
</gene>
<dbReference type="Gene3D" id="3.40.50.1000">
    <property type="entry name" value="HAD superfamily/HAD-like"/>
    <property type="match status" value="1"/>
</dbReference>
<dbReference type="FunFam" id="2.70.150.10:FF:000042">
    <property type="entry name" value="Plasma membrane ATPase"/>
    <property type="match status" value="1"/>
</dbReference>
<comment type="subcellular location">
    <subcellularLocation>
        <location evidence="12">Cell membrane</location>
        <topology evidence="12">Multi-pass membrane protein</topology>
    </subcellularLocation>
    <subcellularLocation>
        <location evidence="1">Membrane</location>
        <topology evidence="1">Multi-pass membrane protein</topology>
    </subcellularLocation>
</comment>
<dbReference type="Pfam" id="PF00702">
    <property type="entry name" value="Hydrolase"/>
    <property type="match status" value="1"/>
</dbReference>
<dbReference type="PRINTS" id="PR00119">
    <property type="entry name" value="CATATPASE"/>
</dbReference>
<dbReference type="GO" id="GO:0046872">
    <property type="term" value="F:metal ion binding"/>
    <property type="evidence" value="ECO:0007669"/>
    <property type="project" value="UniProtKB-KW"/>
</dbReference>
<dbReference type="PROSITE" id="PS00154">
    <property type="entry name" value="ATPASE_E1_E2"/>
    <property type="match status" value="1"/>
</dbReference>
<comment type="caution">
    <text evidence="12">Lacks conserved residue(s) required for the propagation of feature annotation.</text>
</comment>
<dbReference type="Gene3D" id="3.40.1110.10">
    <property type="entry name" value="Calcium-transporting ATPase, cytoplasmic domain N"/>
    <property type="match status" value="1"/>
</dbReference>
<feature type="compositionally biased region" description="Polar residues" evidence="13">
    <location>
        <begin position="34"/>
        <end position="43"/>
    </location>
</feature>
<feature type="transmembrane region" description="Helical" evidence="12">
    <location>
        <begin position="861"/>
        <end position="883"/>
    </location>
</feature>
<feature type="transmembrane region" description="Helical" evidence="12">
    <location>
        <begin position="247"/>
        <end position="271"/>
    </location>
</feature>
<evidence type="ECO:0000256" key="9">
    <source>
        <dbReference type="ARBA" id="ARBA00022967"/>
    </source>
</evidence>
<evidence type="ECO:0000313" key="16">
    <source>
        <dbReference type="Proteomes" id="UP001530315"/>
    </source>
</evidence>
<feature type="domain" description="Cation-transporting P-type ATPase N-terminal" evidence="14">
    <location>
        <begin position="189"/>
        <end position="261"/>
    </location>
</feature>
<name>A0ABD3NNR4_9STRA</name>
<dbReference type="NCBIfam" id="TIGR01494">
    <property type="entry name" value="ATPase_P-type"/>
    <property type="match status" value="2"/>
</dbReference>
<evidence type="ECO:0000256" key="12">
    <source>
        <dbReference type="RuleBase" id="RU362083"/>
    </source>
</evidence>
<keyword evidence="8 12" id="KW-0460">Magnesium</keyword>
<evidence type="ECO:0000256" key="10">
    <source>
        <dbReference type="ARBA" id="ARBA00022989"/>
    </source>
</evidence>
<dbReference type="Gene3D" id="1.20.1110.10">
    <property type="entry name" value="Calcium-transporting ATPase, transmembrane domain"/>
    <property type="match status" value="1"/>
</dbReference>
<dbReference type="SFLD" id="SFLDF00027">
    <property type="entry name" value="p-type_atpase"/>
    <property type="match status" value="1"/>
</dbReference>
<dbReference type="InterPro" id="IPR023214">
    <property type="entry name" value="HAD_sf"/>
</dbReference>
<evidence type="ECO:0000313" key="15">
    <source>
        <dbReference type="EMBL" id="KAL3777402.1"/>
    </source>
</evidence>
<evidence type="ECO:0000256" key="6">
    <source>
        <dbReference type="ARBA" id="ARBA00022741"/>
    </source>
</evidence>
<dbReference type="InterPro" id="IPR006534">
    <property type="entry name" value="P-type_ATPase_IIIA"/>
</dbReference>
<dbReference type="InterPro" id="IPR036412">
    <property type="entry name" value="HAD-like_sf"/>
</dbReference>
<dbReference type="InterPro" id="IPR023298">
    <property type="entry name" value="ATPase_P-typ_TM_dom_sf"/>
</dbReference>
<dbReference type="SFLD" id="SFLDS00003">
    <property type="entry name" value="Haloacid_Dehalogenase"/>
    <property type="match status" value="1"/>
</dbReference>
<evidence type="ECO:0000256" key="3">
    <source>
        <dbReference type="ARBA" id="ARBA00022553"/>
    </source>
</evidence>
<dbReference type="InterPro" id="IPR018303">
    <property type="entry name" value="ATPase_P-typ_P_site"/>
</dbReference>
<dbReference type="Pfam" id="PF00690">
    <property type="entry name" value="Cation_ATPase_N"/>
    <property type="match status" value="1"/>
</dbReference>
<dbReference type="InterPro" id="IPR008250">
    <property type="entry name" value="ATPase_P-typ_transduc_dom_A_sf"/>
</dbReference>
<protein>
    <recommendedName>
        <fullName evidence="12">Plasma membrane ATPase</fullName>
        <ecNumber evidence="12">7.1.2.1</ecNumber>
    </recommendedName>
</protein>
<dbReference type="EC" id="7.1.2.1" evidence="12"/>
<keyword evidence="4 12" id="KW-0812">Transmembrane</keyword>
<dbReference type="InterPro" id="IPR023299">
    <property type="entry name" value="ATPase_P-typ_cyto_dom_N"/>
</dbReference>
<accession>A0ABD3NNR4</accession>
<feature type="region of interest" description="Disordered" evidence="13">
    <location>
        <begin position="1"/>
        <end position="43"/>
    </location>
</feature>
<dbReference type="NCBIfam" id="TIGR01647">
    <property type="entry name" value="ATPase-IIIA_H"/>
    <property type="match status" value="1"/>
</dbReference>
<dbReference type="InterPro" id="IPR004014">
    <property type="entry name" value="ATPase_P-typ_cation-transptr_N"/>
</dbReference>
<dbReference type="AlphaFoldDB" id="A0ABD3NNR4"/>
<feature type="transmembrane region" description="Helical" evidence="12">
    <location>
        <begin position="895"/>
        <end position="920"/>
    </location>
</feature>
<feature type="compositionally biased region" description="Basic and acidic residues" evidence="13">
    <location>
        <begin position="8"/>
        <end position="18"/>
    </location>
</feature>
<keyword evidence="12" id="KW-0406">Ion transport</keyword>
<comment type="similarity">
    <text evidence="2 12">Belongs to the cation transport ATPase (P-type) (TC 3.A.3) family. Type IIIA subfamily.</text>
</comment>
<feature type="transmembrane region" description="Helical" evidence="12">
    <location>
        <begin position="444"/>
        <end position="466"/>
    </location>
</feature>
<dbReference type="Proteomes" id="UP001530315">
    <property type="component" value="Unassembled WGS sequence"/>
</dbReference>
<sequence length="995" mass="108390">MSSTDINGSEREVGDTAREAASGDAVPPMLAPPSSATRVSSTKPRAKAFSDISAMVAGTGGIDVPYNSRMLPYDAGGLDALPEKDQEVLRDAIMNATGRSGRTKTKSEIASMMAQGLMDQGATRIPRKRQGSNADVIVKFGYAPQLGYDDLRMAEAIVRHGKVGERREDSDIAEMIQADLEGVGEDELDEHGNKRVPVVDDFVYNHVGLTDAEAKALLEKYGKNELPEKIVPKWRLFLDQFRAPMPIMIWLAIIIEAAITNWIDMAILLVIQFTNASISFYELNKAGNAVKALKNSLKPTATCKRNGKWEVINATLLVPGDLVLLASGSAIPADCRVNGSEIDVDQAALTGESLPVTFYKGDSCKMGSTVVRGEVEATVEFTGADTFFGKTASLLASSGDFSHLQIILMKFMIVLVVLSLTLCAIVFIYLMVGGVHLEEALSQTVVLLVASIPLAIEIVTNTTLAIGSKALAKHGAIVARLSAIEDLAGMTILCSDKTGTLTLNKMVLQDETPTYSPGVTQETVLVYAALAAKWKEPPRDALDRLTLGSVNMDLLVDYEQTGKHEDAVHSYFVPFDPRFKRTEGTLRNTKTGAEFKTTKGAPHIILGLLNDSDKEVKEQVEAMVVHFGEMGIRTLAVAKMDGWNGEWKMMGLLTFLDPPRPDTKQTIIDANKYGVNVKMITGDHLLIAKQTAKTLAMGDKIFGSENLPMMDMETKQKPPDLGKNYGNMVLAADGFAQMFPEHKYLIVETLRELGYSVGATGDGVNDAPALKHADVGIAVKGATDAANAAADIILTEEGLSTIVLGIIIAREIFSRINNFITYRISATLQLLLFFFIAIFAFHPNDYSPEGEEWPEFFFMPVLMLMLITLLNDGTLITIAYDYAEAQPTPCRWNMPALFITSTVLGMVSCLSSLLLLWFLLTSHDRNGLFHKLGIGGVDYGQITTAIYLKVSVSDFLTLFSARTGPKFFWQVKPAAILLMGGHRFDHIISSCYFLA</sequence>
<evidence type="ECO:0000256" key="11">
    <source>
        <dbReference type="ARBA" id="ARBA00023136"/>
    </source>
</evidence>
<dbReference type="PANTHER" id="PTHR42861">
    <property type="entry name" value="CALCIUM-TRANSPORTING ATPASE"/>
    <property type="match status" value="1"/>
</dbReference>
<organism evidence="15 16">
    <name type="scientific">Stephanodiscus triporus</name>
    <dbReference type="NCBI Taxonomy" id="2934178"/>
    <lineage>
        <taxon>Eukaryota</taxon>
        <taxon>Sar</taxon>
        <taxon>Stramenopiles</taxon>
        <taxon>Ochrophyta</taxon>
        <taxon>Bacillariophyta</taxon>
        <taxon>Coscinodiscophyceae</taxon>
        <taxon>Thalassiosirophycidae</taxon>
        <taxon>Stephanodiscales</taxon>
        <taxon>Stephanodiscaceae</taxon>
        <taxon>Stephanodiscus</taxon>
    </lineage>
</organism>
<feature type="transmembrane region" description="Helical" evidence="12">
    <location>
        <begin position="820"/>
        <end position="841"/>
    </location>
</feature>
<dbReference type="FunFam" id="3.40.50.1000:FF:000211">
    <property type="entry name" value="Plasma membrane ATPase"/>
    <property type="match status" value="1"/>
</dbReference>
<dbReference type="GO" id="GO:0005524">
    <property type="term" value="F:ATP binding"/>
    <property type="evidence" value="ECO:0007669"/>
    <property type="project" value="UniProtKB-UniRule"/>
</dbReference>
<evidence type="ECO:0000256" key="1">
    <source>
        <dbReference type="ARBA" id="ARBA00004141"/>
    </source>
</evidence>
<keyword evidence="10 12" id="KW-1133">Transmembrane helix</keyword>
<dbReference type="EMBL" id="JALLAZ020001292">
    <property type="protein sequence ID" value="KAL3777402.1"/>
    <property type="molecule type" value="Genomic_DNA"/>
</dbReference>
<evidence type="ECO:0000259" key="14">
    <source>
        <dbReference type="SMART" id="SM00831"/>
    </source>
</evidence>
<dbReference type="SUPFAM" id="SSF81653">
    <property type="entry name" value="Calcium ATPase, transduction domain A"/>
    <property type="match status" value="1"/>
</dbReference>
<dbReference type="GO" id="GO:0005886">
    <property type="term" value="C:plasma membrane"/>
    <property type="evidence" value="ECO:0007669"/>
    <property type="project" value="UniProtKB-SubCell"/>
</dbReference>
<keyword evidence="9 12" id="KW-1278">Translocase</keyword>
<dbReference type="Pfam" id="PF00122">
    <property type="entry name" value="E1-E2_ATPase"/>
    <property type="match status" value="1"/>
</dbReference>
<evidence type="ECO:0000256" key="13">
    <source>
        <dbReference type="SAM" id="MobiDB-lite"/>
    </source>
</evidence>
<keyword evidence="12" id="KW-0375">Hydrogen ion transport</keyword>
<keyword evidence="6 12" id="KW-0547">Nucleotide-binding</keyword>
<comment type="catalytic activity">
    <reaction evidence="12">
        <text>ATP + H2O + H(+)(in) = ADP + phosphate + 2 H(+)(out)</text>
        <dbReference type="Rhea" id="RHEA:20852"/>
        <dbReference type="ChEBI" id="CHEBI:15377"/>
        <dbReference type="ChEBI" id="CHEBI:15378"/>
        <dbReference type="ChEBI" id="CHEBI:30616"/>
        <dbReference type="ChEBI" id="CHEBI:43474"/>
        <dbReference type="ChEBI" id="CHEBI:456216"/>
        <dbReference type="EC" id="7.1.2.1"/>
    </reaction>
</comment>
<dbReference type="PRINTS" id="PR00120">
    <property type="entry name" value="HATPASE"/>
</dbReference>
<evidence type="ECO:0000256" key="5">
    <source>
        <dbReference type="ARBA" id="ARBA00022723"/>
    </source>
</evidence>
<dbReference type="Gene3D" id="2.70.150.10">
    <property type="entry name" value="Calcium-transporting ATPase, cytoplasmic transduction domain A"/>
    <property type="match status" value="1"/>
</dbReference>
<keyword evidence="7 12" id="KW-0067">ATP-binding</keyword>
<keyword evidence="11 12" id="KW-0472">Membrane</keyword>
<keyword evidence="3" id="KW-0597">Phosphoprotein</keyword>
<dbReference type="InterPro" id="IPR044492">
    <property type="entry name" value="P_typ_ATPase_HD_dom"/>
</dbReference>
<keyword evidence="16" id="KW-1185">Reference proteome</keyword>
<reference evidence="15 16" key="1">
    <citation type="submission" date="2024-10" db="EMBL/GenBank/DDBJ databases">
        <title>Updated reference genomes for cyclostephanoid diatoms.</title>
        <authorList>
            <person name="Roberts W.R."/>
            <person name="Alverson A.J."/>
        </authorList>
    </citation>
    <scope>NUCLEOTIDE SEQUENCE [LARGE SCALE GENOMIC DNA]</scope>
    <source>
        <strain evidence="15 16">AJA276-08</strain>
    </source>
</reference>
<feature type="transmembrane region" description="Helical" evidence="12">
    <location>
        <begin position="411"/>
        <end position="432"/>
    </location>
</feature>
<keyword evidence="12" id="KW-0813">Transport</keyword>
<dbReference type="GO" id="GO:0008553">
    <property type="term" value="F:P-type proton-exporting transporter activity"/>
    <property type="evidence" value="ECO:0007669"/>
    <property type="project" value="UniProtKB-UniRule"/>
</dbReference>
<dbReference type="SUPFAM" id="SSF81665">
    <property type="entry name" value="Calcium ATPase, transmembrane domain M"/>
    <property type="match status" value="1"/>
</dbReference>
<evidence type="ECO:0000256" key="4">
    <source>
        <dbReference type="ARBA" id="ARBA00022692"/>
    </source>
</evidence>
<evidence type="ECO:0000256" key="8">
    <source>
        <dbReference type="ARBA" id="ARBA00022842"/>
    </source>
</evidence>
<proteinExistence type="inferred from homology"/>
<dbReference type="InterPro" id="IPR059000">
    <property type="entry name" value="ATPase_P-type_domA"/>
</dbReference>
<evidence type="ECO:0000256" key="7">
    <source>
        <dbReference type="ARBA" id="ARBA00022840"/>
    </source>
</evidence>
<dbReference type="FunFam" id="3.40.1110.10:FF:000005">
    <property type="entry name" value="Plasma membrane ATPase"/>
    <property type="match status" value="1"/>
</dbReference>
<comment type="caution">
    <text evidence="15">The sequence shown here is derived from an EMBL/GenBank/DDBJ whole genome shotgun (WGS) entry which is preliminary data.</text>
</comment>
<dbReference type="SUPFAM" id="SSF56784">
    <property type="entry name" value="HAD-like"/>
    <property type="match status" value="1"/>
</dbReference>
<dbReference type="SFLD" id="SFLDG00002">
    <property type="entry name" value="C1.7:_P-type_atpase_like"/>
    <property type="match status" value="1"/>
</dbReference>
<dbReference type="InterPro" id="IPR001757">
    <property type="entry name" value="P_typ_ATPase"/>
</dbReference>
<dbReference type="SMART" id="SM00831">
    <property type="entry name" value="Cation_ATPase_N"/>
    <property type="match status" value="1"/>
</dbReference>
<evidence type="ECO:0000256" key="2">
    <source>
        <dbReference type="ARBA" id="ARBA00008804"/>
    </source>
</evidence>